<dbReference type="AlphaFoldDB" id="A0A7U2EVT7"/>
<accession>A0A7U2EVT7</accession>
<evidence type="ECO:0000313" key="1">
    <source>
        <dbReference type="EMBL" id="QRC91969.1"/>
    </source>
</evidence>
<proteinExistence type="predicted"/>
<keyword evidence="2" id="KW-1185">Reference proteome</keyword>
<reference evidence="2" key="1">
    <citation type="journal article" date="2021" name="BMC Genomics">
        <title>Chromosome-level genome assembly and manually-curated proteome of model necrotroph Parastagonospora nodorum Sn15 reveals a genome-wide trove of candidate effector homologs, and redundancy of virulence-related functions within an accessory chromosome.</title>
        <authorList>
            <person name="Bertazzoni S."/>
            <person name="Jones D.A.B."/>
            <person name="Phan H.T."/>
            <person name="Tan K.-C."/>
            <person name="Hane J.K."/>
        </authorList>
    </citation>
    <scope>NUCLEOTIDE SEQUENCE [LARGE SCALE GENOMIC DNA]</scope>
    <source>
        <strain evidence="2">SN15 / ATCC MYA-4574 / FGSC 10173)</strain>
    </source>
</reference>
<dbReference type="Proteomes" id="UP000663193">
    <property type="component" value="Chromosome 2"/>
</dbReference>
<organism evidence="1 2">
    <name type="scientific">Phaeosphaeria nodorum (strain SN15 / ATCC MYA-4574 / FGSC 10173)</name>
    <name type="common">Glume blotch fungus</name>
    <name type="synonym">Parastagonospora nodorum</name>
    <dbReference type="NCBI Taxonomy" id="321614"/>
    <lineage>
        <taxon>Eukaryota</taxon>
        <taxon>Fungi</taxon>
        <taxon>Dikarya</taxon>
        <taxon>Ascomycota</taxon>
        <taxon>Pezizomycotina</taxon>
        <taxon>Dothideomycetes</taxon>
        <taxon>Pleosporomycetidae</taxon>
        <taxon>Pleosporales</taxon>
        <taxon>Pleosporineae</taxon>
        <taxon>Phaeosphaeriaceae</taxon>
        <taxon>Parastagonospora</taxon>
    </lineage>
</organism>
<dbReference type="VEuPathDB" id="FungiDB:JI435_427570"/>
<protein>
    <submittedName>
        <fullName evidence="1">Uncharacterized protein</fullName>
    </submittedName>
</protein>
<gene>
    <name evidence="1" type="ORF">JI435_427570</name>
</gene>
<name>A0A7U2EVT7_PHANO</name>
<evidence type="ECO:0000313" key="2">
    <source>
        <dbReference type="Proteomes" id="UP000663193"/>
    </source>
</evidence>
<sequence length="107" mass="11756">MELLREACIRSSVRLGGRQTVAVRPRQALPETGQPGAIHPRNGPSLLIFTSVSNAILHQSYEPLTEAVILRRGNCMRRSSDASSKTSSAGVRFPFWHKSETATKTQP</sequence>
<dbReference type="EMBL" id="CP069024">
    <property type="protein sequence ID" value="QRC91969.1"/>
    <property type="molecule type" value="Genomic_DNA"/>
</dbReference>